<protein>
    <submittedName>
        <fullName evidence="1">Uncharacterized protein</fullName>
    </submittedName>
</protein>
<dbReference type="AlphaFoldDB" id="A0A1B6GTA0"/>
<name>A0A1B6GTA0_9HEMI</name>
<organism evidence="1">
    <name type="scientific">Cuerna arida</name>
    <dbReference type="NCBI Taxonomy" id="1464854"/>
    <lineage>
        <taxon>Eukaryota</taxon>
        <taxon>Metazoa</taxon>
        <taxon>Ecdysozoa</taxon>
        <taxon>Arthropoda</taxon>
        <taxon>Hexapoda</taxon>
        <taxon>Insecta</taxon>
        <taxon>Pterygota</taxon>
        <taxon>Neoptera</taxon>
        <taxon>Paraneoptera</taxon>
        <taxon>Hemiptera</taxon>
        <taxon>Auchenorrhyncha</taxon>
        <taxon>Membracoidea</taxon>
        <taxon>Cicadellidae</taxon>
        <taxon>Cicadellinae</taxon>
        <taxon>Proconiini</taxon>
        <taxon>Cuerna</taxon>
    </lineage>
</organism>
<proteinExistence type="predicted"/>
<accession>A0A1B6GTA0</accession>
<dbReference type="PANTHER" id="PTHR47326">
    <property type="entry name" value="TRANSPOSABLE ELEMENT TC3 TRANSPOSASE-LIKE PROTEIN"/>
    <property type="match status" value="1"/>
</dbReference>
<sequence>VVYGFCDYNTAESRREYSRRYPNRRLPNERTFFNVHRCLREGGRFPTNTRLVGNVVQDVGVEEAVLNRFARYPRTSTRSVAREFGVSQSYVSRLVRKEKLHPYHFIRVQALKPRDPPLIVQFC</sequence>
<dbReference type="PANTHER" id="PTHR47326:SF1">
    <property type="entry name" value="HTH PSQ-TYPE DOMAIN-CONTAINING PROTEIN"/>
    <property type="match status" value="1"/>
</dbReference>
<evidence type="ECO:0000313" key="1">
    <source>
        <dbReference type="EMBL" id="JAS65658.1"/>
    </source>
</evidence>
<feature type="non-terminal residue" evidence="1">
    <location>
        <position position="1"/>
    </location>
</feature>
<feature type="non-terminal residue" evidence="1">
    <location>
        <position position="123"/>
    </location>
</feature>
<reference evidence="1" key="1">
    <citation type="submission" date="2015-11" db="EMBL/GenBank/DDBJ databases">
        <title>De novo transcriptome assembly of four potential Pierce s Disease insect vectors from Arizona vineyards.</title>
        <authorList>
            <person name="Tassone E.E."/>
        </authorList>
    </citation>
    <scope>NUCLEOTIDE SEQUENCE</scope>
</reference>
<gene>
    <name evidence="1" type="ORF">g.1631</name>
</gene>
<dbReference type="EMBL" id="GECZ01004111">
    <property type="protein sequence ID" value="JAS65658.1"/>
    <property type="molecule type" value="Transcribed_RNA"/>
</dbReference>